<dbReference type="InterPro" id="IPR011599">
    <property type="entry name" value="PFD_alpha_archaea"/>
</dbReference>
<feature type="compositionally biased region" description="Polar residues" evidence="1">
    <location>
        <begin position="473"/>
        <end position="484"/>
    </location>
</feature>
<feature type="region of interest" description="Disordered" evidence="1">
    <location>
        <begin position="423"/>
        <end position="452"/>
    </location>
</feature>
<evidence type="ECO:0000259" key="2">
    <source>
        <dbReference type="Pfam" id="PF12927"/>
    </source>
</evidence>
<dbReference type="Proteomes" id="UP000094801">
    <property type="component" value="Unassembled WGS sequence"/>
</dbReference>
<feature type="region of interest" description="Disordered" evidence="1">
    <location>
        <begin position="239"/>
        <end position="275"/>
    </location>
</feature>
<feature type="domain" description="DUF3835" evidence="2">
    <location>
        <begin position="842"/>
        <end position="922"/>
    </location>
</feature>
<dbReference type="Pfam" id="PF12927">
    <property type="entry name" value="DUF3835"/>
    <property type="match status" value="1"/>
</dbReference>
<dbReference type="GO" id="GO:1990114">
    <property type="term" value="P:RNA polymerase II core complex assembly"/>
    <property type="evidence" value="ECO:0007669"/>
    <property type="project" value="TreeGrafter"/>
</dbReference>
<sequence length="928" mass="105133">MESELSIIDSILYNLVATKQLHEFELNHLPTFISLAEQFKNEKLSEFKGNNNSDIFEKESTKELNYYKEKLIDLKKRVEILDKEINERKSSRKKLVDLFESLTKLNSLDQQQKQQDKSQGTVNDDTELPVMEIREELDDDDNVVSRDIKPFQDSNLELMNKIQSSIEKDTNKEIERTFSSSSNEKQKITDVTHADFTKPTDEPSDKPTDEATDDATDEFTPFMIREDLDENGIVIEGTAKQTVLNKRQQEPSTSTNDKTNDTNYDEDEDVNEDQITELLQDMGFGELVAKQSEIKTEHSSKTVDETEKSTSKKQEHSPAIDPDDLLVLEVLADDVLDNEEENGDFEYKQYADDEEWDFEEDDDEEDEEEDDDDATYFNDSKAGIVPKTAQELFWAQIQEMRNSKKQGTEKVIEKVHEEIVEKQIDTSSLPSDNTTNSEKRTAIKPKKSVKFSETNEVKEIENIWDDLRKSEAENGNSRTSQFKLSRQLRHNAPIETKTPSKETESSTDKTDEDQVIADIVERNILDAEPVSPMGAISRGASKVNGTEPLKPKTQLQDNFKDGLVKISSKKPSRFKAGLARPITKREPPKSTTTTTATTTTTSTSNSVGIEQSPIISEVSSETKQNKTSISISPENSSSSLSRLSKFASDSKLGSLKVGKPTKKTKSQVPISVPKEVNPLITNPEYNDADFEDIRETVSDDEDSQLLEELDSDSKDYGRTSAVLQRPQFTEASQPEQKVTNGDAEVKLEALNTTLDYRTLQDDMDTMAKAYVLGLYDDDIETEGQVIEELKDFEEHNTAVEAKAASANYTNGMPQSNEKIEELDKQEEEEGEQEDNNDQGPVLLDKIVERDPDELLQENSIPDDEFDITLDDTVLTTNVAVDYSRLRNKMIHQFNGGFKKSDQELEFEPTEEVKISRFKSARLGMRDAN</sequence>
<dbReference type="GO" id="GO:0006457">
    <property type="term" value="P:protein folding"/>
    <property type="evidence" value="ECO:0007669"/>
    <property type="project" value="InterPro"/>
</dbReference>
<proteinExistence type="predicted"/>
<keyword evidence="4" id="KW-1185">Reference proteome</keyword>
<dbReference type="OrthoDB" id="21413at2759"/>
<feature type="compositionally biased region" description="Polar residues" evidence="1">
    <location>
        <begin position="425"/>
        <end position="436"/>
    </location>
</feature>
<organism evidence="3 4">
    <name type="scientific">[Candida] arabinofermentans NRRL YB-2248</name>
    <dbReference type="NCBI Taxonomy" id="983967"/>
    <lineage>
        <taxon>Eukaryota</taxon>
        <taxon>Fungi</taxon>
        <taxon>Dikarya</taxon>
        <taxon>Ascomycota</taxon>
        <taxon>Saccharomycotina</taxon>
        <taxon>Pichiomycetes</taxon>
        <taxon>Pichiales</taxon>
        <taxon>Pichiaceae</taxon>
        <taxon>Ogataea</taxon>
        <taxon>Ogataea/Candida clade</taxon>
    </lineage>
</organism>
<feature type="region of interest" description="Disordered" evidence="1">
    <location>
        <begin position="468"/>
        <end position="555"/>
    </location>
</feature>
<feature type="compositionally biased region" description="Acidic residues" evidence="1">
    <location>
        <begin position="263"/>
        <end position="275"/>
    </location>
</feature>
<name>A0A1E4T2X6_9ASCO</name>
<dbReference type="STRING" id="983967.A0A1E4T2X6"/>
<feature type="compositionally biased region" description="Basic and acidic residues" evidence="1">
    <location>
        <begin position="292"/>
        <end position="318"/>
    </location>
</feature>
<dbReference type="GO" id="GO:0051082">
    <property type="term" value="F:unfolded protein binding"/>
    <property type="evidence" value="ECO:0007669"/>
    <property type="project" value="InterPro"/>
</dbReference>
<feature type="region of interest" description="Disordered" evidence="1">
    <location>
        <begin position="570"/>
        <end position="643"/>
    </location>
</feature>
<dbReference type="GO" id="GO:0016272">
    <property type="term" value="C:prefoldin complex"/>
    <property type="evidence" value="ECO:0007669"/>
    <property type="project" value="InterPro"/>
</dbReference>
<dbReference type="InterPro" id="IPR024325">
    <property type="entry name" value="DUF3835"/>
</dbReference>
<evidence type="ECO:0000313" key="3">
    <source>
        <dbReference type="EMBL" id="ODV86081.1"/>
    </source>
</evidence>
<evidence type="ECO:0000256" key="1">
    <source>
        <dbReference type="SAM" id="MobiDB-lite"/>
    </source>
</evidence>
<dbReference type="GO" id="GO:0005737">
    <property type="term" value="C:cytoplasm"/>
    <property type="evidence" value="ECO:0007669"/>
    <property type="project" value="TreeGrafter"/>
</dbReference>
<feature type="region of interest" description="Disordered" evidence="1">
    <location>
        <begin position="289"/>
        <end position="381"/>
    </location>
</feature>
<dbReference type="AlphaFoldDB" id="A0A1E4T2X6"/>
<feature type="compositionally biased region" description="Low complexity" evidence="1">
    <location>
        <begin position="628"/>
        <end position="643"/>
    </location>
</feature>
<feature type="compositionally biased region" description="Low complexity" evidence="1">
    <location>
        <begin position="109"/>
        <end position="119"/>
    </location>
</feature>
<feature type="compositionally biased region" description="Basic and acidic residues" evidence="1">
    <location>
        <begin position="184"/>
        <end position="209"/>
    </location>
</feature>
<feature type="region of interest" description="Disordered" evidence="1">
    <location>
        <begin position="175"/>
        <end position="218"/>
    </location>
</feature>
<feature type="compositionally biased region" description="Acidic residues" evidence="1">
    <location>
        <begin position="823"/>
        <end position="836"/>
    </location>
</feature>
<gene>
    <name evidence="3" type="ORF">CANARDRAFT_22865</name>
</gene>
<feature type="compositionally biased region" description="Polar residues" evidence="1">
    <location>
        <begin position="806"/>
        <end position="815"/>
    </location>
</feature>
<evidence type="ECO:0000313" key="4">
    <source>
        <dbReference type="Proteomes" id="UP000094801"/>
    </source>
</evidence>
<protein>
    <recommendedName>
        <fullName evidence="2">DUF3835 domain-containing protein</fullName>
    </recommendedName>
</protein>
<feature type="compositionally biased region" description="Acidic residues" evidence="1">
    <location>
        <begin position="321"/>
        <end position="344"/>
    </location>
</feature>
<dbReference type="EMBL" id="KV453851">
    <property type="protein sequence ID" value="ODV86081.1"/>
    <property type="molecule type" value="Genomic_DNA"/>
</dbReference>
<dbReference type="GO" id="GO:1990113">
    <property type="term" value="P:RNA polymerase I assembly"/>
    <property type="evidence" value="ECO:0007669"/>
    <property type="project" value="TreeGrafter"/>
</dbReference>
<feature type="compositionally biased region" description="Polar residues" evidence="1">
    <location>
        <begin position="605"/>
        <end position="627"/>
    </location>
</feature>
<dbReference type="PANTHER" id="PTHR12674">
    <property type="entry name" value="PREFOLDIN SUBUNIT 5"/>
    <property type="match status" value="1"/>
</dbReference>
<feature type="compositionally biased region" description="Acidic residues" evidence="1">
    <location>
        <begin position="352"/>
        <end position="374"/>
    </location>
</feature>
<feature type="region of interest" description="Disordered" evidence="1">
    <location>
        <begin position="109"/>
        <end position="128"/>
    </location>
</feature>
<dbReference type="PANTHER" id="PTHR12674:SF2">
    <property type="entry name" value="PREFOLDIN SUBUNIT 5"/>
    <property type="match status" value="1"/>
</dbReference>
<feature type="compositionally biased region" description="Basic and acidic residues" evidence="1">
    <location>
        <begin position="498"/>
        <end position="509"/>
    </location>
</feature>
<feature type="region of interest" description="Disordered" evidence="1">
    <location>
        <begin position="803"/>
        <end position="842"/>
    </location>
</feature>
<accession>A0A1E4T2X6</accession>
<reference evidence="4" key="1">
    <citation type="submission" date="2016-04" db="EMBL/GenBank/DDBJ databases">
        <title>Comparative genomics of biotechnologically important yeasts.</title>
        <authorList>
            <consortium name="DOE Joint Genome Institute"/>
            <person name="Riley R."/>
            <person name="Haridas S."/>
            <person name="Wolfe K.H."/>
            <person name="Lopes M.R."/>
            <person name="Hittinger C.T."/>
            <person name="Goker M."/>
            <person name="Salamov A."/>
            <person name="Wisecaver J."/>
            <person name="Long T.M."/>
            <person name="Aerts A.L."/>
            <person name="Barry K."/>
            <person name="Choi C."/>
            <person name="Clum A."/>
            <person name="Coughlan A.Y."/>
            <person name="Deshpande S."/>
            <person name="Douglass A.P."/>
            <person name="Hanson S.J."/>
            <person name="Klenk H.-P."/>
            <person name="Labutti K."/>
            <person name="Lapidus A."/>
            <person name="Lindquist E."/>
            <person name="Lipzen A."/>
            <person name="Meier-Kolthoff J.P."/>
            <person name="Ohm R.A."/>
            <person name="Otillar R.P."/>
            <person name="Pangilinan J."/>
            <person name="Peng Y."/>
            <person name="Rokas A."/>
            <person name="Rosa C.A."/>
            <person name="Scheuner C."/>
            <person name="Sibirny A.A."/>
            <person name="Slot J.C."/>
            <person name="Stielow J.B."/>
            <person name="Sun H."/>
            <person name="Kurtzman C.P."/>
            <person name="Blackwell M."/>
            <person name="Grigoriev I.V."/>
            <person name="Jeffries T.W."/>
        </authorList>
    </citation>
    <scope>NUCLEOTIDE SEQUENCE [LARGE SCALE GENOMIC DNA]</scope>
    <source>
        <strain evidence="4">NRRL YB-2248</strain>
    </source>
</reference>
<feature type="compositionally biased region" description="Low complexity" evidence="1">
    <location>
        <begin position="590"/>
        <end position="604"/>
    </location>
</feature>
<feature type="compositionally biased region" description="Polar residues" evidence="1">
    <location>
        <begin position="239"/>
        <end position="252"/>
    </location>
</feature>
<dbReference type="GO" id="GO:1990115">
    <property type="term" value="P:RNA polymerase III assembly"/>
    <property type="evidence" value="ECO:0007669"/>
    <property type="project" value="TreeGrafter"/>
</dbReference>